<evidence type="ECO:0000313" key="5">
    <source>
        <dbReference type="Proteomes" id="UP000515154"/>
    </source>
</evidence>
<dbReference type="PANTHER" id="PTHR22970:SF14">
    <property type="entry name" value="AT-RICH INTERACTIVE DOMAIN-CONTAINING PROTEIN 2"/>
    <property type="match status" value="1"/>
</dbReference>
<dbReference type="SMART" id="SM00501">
    <property type="entry name" value="BRIGHT"/>
    <property type="match status" value="1"/>
</dbReference>
<evidence type="ECO:0000259" key="4">
    <source>
        <dbReference type="PROSITE" id="PS51011"/>
    </source>
</evidence>
<dbReference type="SUPFAM" id="SSF46774">
    <property type="entry name" value="ARID-like"/>
    <property type="match status" value="1"/>
</dbReference>
<dbReference type="PROSITE" id="PS51011">
    <property type="entry name" value="ARID"/>
    <property type="match status" value="1"/>
</dbReference>
<dbReference type="SMART" id="SM01014">
    <property type="entry name" value="ARID"/>
    <property type="match status" value="1"/>
</dbReference>
<protein>
    <submittedName>
        <fullName evidence="6">SWI/SNF nucleosome remodeling complex component-like</fullName>
    </submittedName>
</protein>
<keyword evidence="2" id="KW-0804">Transcription</keyword>
<keyword evidence="1" id="KW-0805">Transcription regulation</keyword>
<dbReference type="AlphaFoldDB" id="A0A7E6EKP0"/>
<keyword evidence="3" id="KW-0539">Nucleus</keyword>
<evidence type="ECO:0000313" key="6">
    <source>
        <dbReference type="RefSeq" id="XP_036355535.1"/>
    </source>
</evidence>
<dbReference type="Gene3D" id="1.10.150.60">
    <property type="entry name" value="ARID DNA-binding domain"/>
    <property type="match status" value="1"/>
</dbReference>
<evidence type="ECO:0000256" key="3">
    <source>
        <dbReference type="ARBA" id="ARBA00023242"/>
    </source>
</evidence>
<dbReference type="PANTHER" id="PTHR22970">
    <property type="entry name" value="AT-RICH INTERACTIVE DOMAIN-CONTAINING PROTEIN 2"/>
    <property type="match status" value="1"/>
</dbReference>
<name>A0A7E6EKP0_9MOLL</name>
<dbReference type="Pfam" id="PF01388">
    <property type="entry name" value="ARID"/>
    <property type="match status" value="1"/>
</dbReference>
<gene>
    <name evidence="6" type="primary">LOC118761590</name>
</gene>
<proteinExistence type="predicted"/>
<reference evidence="6" key="1">
    <citation type="submission" date="2025-08" db="UniProtKB">
        <authorList>
            <consortium name="RefSeq"/>
        </authorList>
    </citation>
    <scope>IDENTIFICATION</scope>
</reference>
<dbReference type="InterPro" id="IPR001606">
    <property type="entry name" value="ARID_dom"/>
</dbReference>
<dbReference type="InterPro" id="IPR052406">
    <property type="entry name" value="Chromatin_Remodeling_Comp"/>
</dbReference>
<accession>A0A7E6EKP0</accession>
<dbReference type="CDD" id="cd16100">
    <property type="entry name" value="ARID"/>
    <property type="match status" value="1"/>
</dbReference>
<dbReference type="KEGG" id="osn:118761590"/>
<feature type="domain" description="ARID" evidence="4">
    <location>
        <begin position="6"/>
        <end position="98"/>
    </location>
</feature>
<dbReference type="RefSeq" id="XP_036355535.1">
    <property type="nucleotide sequence ID" value="XM_036499642.1"/>
</dbReference>
<dbReference type="GO" id="GO:0003677">
    <property type="term" value="F:DNA binding"/>
    <property type="evidence" value="ECO:0007669"/>
    <property type="project" value="InterPro"/>
</dbReference>
<dbReference type="Proteomes" id="UP000515154">
    <property type="component" value="Unplaced"/>
</dbReference>
<sequence>MEGATKLNPSRFYSDLIAFNKSLKSEIVNFPTVNGVSINLFALYNQVTSLGGYRAVSSSNKWNDVANSIGLLGHSLAFPNHLRQIYNRYLEPFEQRGNRDNKLFESQTKREVDMFFTLPMHCHSRKGIITVDIPRISEYL</sequence>
<organism evidence="5 6">
    <name type="scientific">Octopus sinensis</name>
    <name type="common">East Asian common octopus</name>
    <dbReference type="NCBI Taxonomy" id="2607531"/>
    <lineage>
        <taxon>Eukaryota</taxon>
        <taxon>Metazoa</taxon>
        <taxon>Spiralia</taxon>
        <taxon>Lophotrochozoa</taxon>
        <taxon>Mollusca</taxon>
        <taxon>Cephalopoda</taxon>
        <taxon>Coleoidea</taxon>
        <taxon>Octopodiformes</taxon>
        <taxon>Octopoda</taxon>
        <taxon>Incirrata</taxon>
        <taxon>Octopodidae</taxon>
        <taxon>Octopus</taxon>
    </lineage>
</organism>
<dbReference type="InterPro" id="IPR036431">
    <property type="entry name" value="ARID_dom_sf"/>
</dbReference>
<evidence type="ECO:0000256" key="2">
    <source>
        <dbReference type="ARBA" id="ARBA00023163"/>
    </source>
</evidence>
<keyword evidence="5" id="KW-1185">Reference proteome</keyword>
<evidence type="ECO:0000256" key="1">
    <source>
        <dbReference type="ARBA" id="ARBA00023015"/>
    </source>
</evidence>